<dbReference type="AlphaFoldDB" id="A0A849BVJ4"/>
<gene>
    <name evidence="1" type="ORF">HLB23_12190</name>
</gene>
<dbReference type="Proteomes" id="UP000586827">
    <property type="component" value="Unassembled WGS sequence"/>
</dbReference>
<dbReference type="RefSeq" id="WP_067522596.1">
    <property type="nucleotide sequence ID" value="NZ_JABELX010000004.1"/>
</dbReference>
<dbReference type="EMBL" id="JABELX010000004">
    <property type="protein sequence ID" value="NNH70613.1"/>
    <property type="molecule type" value="Genomic_DNA"/>
</dbReference>
<evidence type="ECO:0000313" key="1">
    <source>
        <dbReference type="EMBL" id="NNH70613.1"/>
    </source>
</evidence>
<keyword evidence="2" id="KW-1185">Reference proteome</keyword>
<reference evidence="1 2" key="1">
    <citation type="submission" date="2020-05" db="EMBL/GenBank/DDBJ databases">
        <title>MicrobeNet Type strains.</title>
        <authorList>
            <person name="Nicholson A.C."/>
        </authorList>
    </citation>
    <scope>NUCLEOTIDE SEQUENCE [LARGE SCALE GENOMIC DNA]</scope>
    <source>
        <strain evidence="1 2">JCM 3224</strain>
    </source>
</reference>
<accession>A0A849BVJ4</accession>
<evidence type="ECO:0000313" key="2">
    <source>
        <dbReference type="Proteomes" id="UP000586827"/>
    </source>
</evidence>
<sequence length="68" mass="7110">MTSARQTTLQHEPSEFSAARAAEKAACAKQNTQAAITVASHAIDAADCDYLLQMLGLDATGESAVDEI</sequence>
<comment type="caution">
    <text evidence="1">The sequence shown here is derived from an EMBL/GenBank/DDBJ whole genome shotgun (WGS) entry which is preliminary data.</text>
</comment>
<name>A0A849BVJ4_9NOCA</name>
<organism evidence="1 2">
    <name type="scientific">Nocardia uniformis</name>
    <dbReference type="NCBI Taxonomy" id="53432"/>
    <lineage>
        <taxon>Bacteria</taxon>
        <taxon>Bacillati</taxon>
        <taxon>Actinomycetota</taxon>
        <taxon>Actinomycetes</taxon>
        <taxon>Mycobacteriales</taxon>
        <taxon>Nocardiaceae</taxon>
        <taxon>Nocardia</taxon>
    </lineage>
</organism>
<protein>
    <submittedName>
        <fullName evidence="1">Uncharacterized protein</fullName>
    </submittedName>
</protein>
<proteinExistence type="predicted"/>